<dbReference type="VEuPathDB" id="VectorBase:MDOMA2_005435"/>
<keyword evidence="2" id="KW-0732">Signal</keyword>
<dbReference type="Proteomes" id="UP001652621">
    <property type="component" value="Unplaced"/>
</dbReference>
<feature type="region of interest" description="Disordered" evidence="1">
    <location>
        <begin position="35"/>
        <end position="94"/>
    </location>
</feature>
<evidence type="ECO:0000313" key="4">
    <source>
        <dbReference type="Proteomes" id="UP001652621"/>
    </source>
</evidence>
<dbReference type="OrthoDB" id="5983381at2759"/>
<evidence type="ECO:0000313" key="3">
    <source>
        <dbReference type="EnsemblMetazoa" id="MDOA002313-PA"/>
    </source>
</evidence>
<evidence type="ECO:0000256" key="2">
    <source>
        <dbReference type="SAM" id="SignalP"/>
    </source>
</evidence>
<dbReference type="RefSeq" id="XP_005176709.1">
    <property type="nucleotide sequence ID" value="XM_005176652.1"/>
</dbReference>
<protein>
    <submittedName>
        <fullName evidence="5">Complement C1q subcomponent subunit B-like</fullName>
    </submittedName>
</protein>
<accession>A0A1I8M8E9</accession>
<proteinExistence type="predicted"/>
<evidence type="ECO:0000256" key="1">
    <source>
        <dbReference type="SAM" id="MobiDB-lite"/>
    </source>
</evidence>
<reference evidence="3" key="1">
    <citation type="submission" date="2020-05" db="UniProtKB">
        <authorList>
            <consortium name="EnsemblMetazoa"/>
        </authorList>
    </citation>
    <scope>IDENTIFICATION</scope>
    <source>
        <strain evidence="3">Aabys</strain>
    </source>
</reference>
<dbReference type="Pfam" id="PF01391">
    <property type="entry name" value="Collagen"/>
    <property type="match status" value="1"/>
</dbReference>
<dbReference type="VEuPathDB" id="VectorBase:MDOA002313"/>
<name>A0A1I8M8E9_MUSDO</name>
<dbReference type="KEGG" id="mde:101889396"/>
<dbReference type="InterPro" id="IPR008160">
    <property type="entry name" value="Collagen"/>
</dbReference>
<dbReference type="GeneID" id="101889396"/>
<gene>
    <name evidence="3" type="primary">101889396</name>
    <name evidence="5" type="synonym">LOC101889396</name>
</gene>
<feature type="chain" id="PRO_5044560002" evidence="2">
    <location>
        <begin position="20"/>
        <end position="160"/>
    </location>
</feature>
<dbReference type="PANTHER" id="PTHR24637:SF389">
    <property type="entry name" value="COLLAGEN STRUCTURAL"/>
    <property type="match status" value="1"/>
</dbReference>
<dbReference type="EnsemblMetazoa" id="MDOA002313-RA">
    <property type="protein sequence ID" value="MDOA002313-PA"/>
    <property type="gene ID" value="MDOA002313"/>
</dbReference>
<dbReference type="PANTHER" id="PTHR24637">
    <property type="entry name" value="COLLAGEN"/>
    <property type="match status" value="1"/>
</dbReference>
<reference evidence="5" key="2">
    <citation type="submission" date="2025-04" db="UniProtKB">
        <authorList>
            <consortium name="RefSeq"/>
        </authorList>
    </citation>
    <scope>IDENTIFICATION</scope>
    <source>
        <strain evidence="5">Aabys</strain>
    </source>
</reference>
<sequence length="160" mass="16717">MKTLLPLLLILGLSSFAHAILKSCICEAGPNGVPGHQGPPGQKGDKGNRGVTGAPGVQGPTGPIGQKGDRGQKGEPGSRVGPRGPPGPVGLTGVCPVCRVPRSTMEEEPTLEPNTIYRVTETGDLAAVRKVNPSPAVRSLLKEHMRSLRQEEGGYDERTE</sequence>
<dbReference type="AlphaFoldDB" id="A0A1I8M8E9"/>
<keyword evidence="4" id="KW-1185">Reference proteome</keyword>
<feature type="signal peptide" evidence="2">
    <location>
        <begin position="1"/>
        <end position="19"/>
    </location>
</feature>
<organism evidence="3">
    <name type="scientific">Musca domestica</name>
    <name type="common">House fly</name>
    <dbReference type="NCBI Taxonomy" id="7370"/>
    <lineage>
        <taxon>Eukaryota</taxon>
        <taxon>Metazoa</taxon>
        <taxon>Ecdysozoa</taxon>
        <taxon>Arthropoda</taxon>
        <taxon>Hexapoda</taxon>
        <taxon>Insecta</taxon>
        <taxon>Pterygota</taxon>
        <taxon>Neoptera</taxon>
        <taxon>Endopterygota</taxon>
        <taxon>Diptera</taxon>
        <taxon>Brachycera</taxon>
        <taxon>Muscomorpha</taxon>
        <taxon>Muscoidea</taxon>
        <taxon>Muscidae</taxon>
        <taxon>Musca</taxon>
    </lineage>
</organism>
<evidence type="ECO:0000313" key="5">
    <source>
        <dbReference type="RefSeq" id="XP_005176709.1"/>
    </source>
</evidence>
<dbReference type="STRING" id="7370.A0A1I8M8E9"/>